<evidence type="ECO:0000259" key="2">
    <source>
        <dbReference type="Pfam" id="PF00296"/>
    </source>
</evidence>
<dbReference type="Gene3D" id="3.20.20.30">
    <property type="entry name" value="Luciferase-like domain"/>
    <property type="match status" value="1"/>
</dbReference>
<dbReference type="InterPro" id="IPR019922">
    <property type="entry name" value="Lucif-like_OxRdatse_MSMEG_4141"/>
</dbReference>
<proteinExistence type="predicted"/>
<dbReference type="InterPro" id="IPR050564">
    <property type="entry name" value="F420-G6PD/mer"/>
</dbReference>
<dbReference type="SUPFAM" id="SSF51679">
    <property type="entry name" value="Bacterial luciferase-like"/>
    <property type="match status" value="1"/>
</dbReference>
<dbReference type="InterPro" id="IPR011251">
    <property type="entry name" value="Luciferase-like_dom"/>
</dbReference>
<dbReference type="GO" id="GO:0016705">
    <property type="term" value="F:oxidoreductase activity, acting on paired donors, with incorporation or reduction of molecular oxygen"/>
    <property type="evidence" value="ECO:0007669"/>
    <property type="project" value="InterPro"/>
</dbReference>
<dbReference type="PANTHER" id="PTHR43244:SF1">
    <property type="entry name" value="5,10-METHYLENETETRAHYDROMETHANOPTERIN REDUCTASE"/>
    <property type="match status" value="1"/>
</dbReference>
<name>A0A846XXU3_9NOCA</name>
<keyword evidence="4" id="KW-1185">Reference proteome</keyword>
<dbReference type="RefSeq" id="WP_067871057.1">
    <property type="nucleotide sequence ID" value="NZ_JAAXOP010000009.1"/>
</dbReference>
<accession>A0A846XXU3</accession>
<dbReference type="AlphaFoldDB" id="A0A846XXU3"/>
<dbReference type="PANTHER" id="PTHR43244">
    <property type="match status" value="1"/>
</dbReference>
<protein>
    <submittedName>
        <fullName evidence="3">TIGR03620 family F420-dependent LLM class oxidoreductase</fullName>
    </submittedName>
</protein>
<gene>
    <name evidence="3" type="ORF">HGA08_17025</name>
</gene>
<organism evidence="3 4">
    <name type="scientific">Nocardia vermiculata</name>
    <dbReference type="NCBI Taxonomy" id="257274"/>
    <lineage>
        <taxon>Bacteria</taxon>
        <taxon>Bacillati</taxon>
        <taxon>Actinomycetota</taxon>
        <taxon>Actinomycetes</taxon>
        <taxon>Mycobacteriales</taxon>
        <taxon>Nocardiaceae</taxon>
        <taxon>Nocardia</taxon>
    </lineage>
</organism>
<comment type="caution">
    <text evidence="3">The sequence shown here is derived from an EMBL/GenBank/DDBJ whole genome shotgun (WGS) entry which is preliminary data.</text>
</comment>
<evidence type="ECO:0000256" key="1">
    <source>
        <dbReference type="ARBA" id="ARBA00023002"/>
    </source>
</evidence>
<sequence length="306" mass="32256">MTGGRELAARVGPVGVWLAALAEISADQARDAARTIERLGYGALWIGESPAHKEVFTHAGLLLAATERLVVATGIATIWGRDAVAADCAAQTLGEAYPGRFVLGLGASHAEAGRGQGHDRPFTALREYLDVLDTRPYRGPVSEAMVPTVLAALRPRMQELGRDRADGVHTFFVPPSHTAAVRERLGTGAFLVPEQAVVVDPDPVVARGIARAHVASRLRLRNYVAHLEAIGYTQADLASSGSDRMIDDLVAWGDADTVVARVRAHLDAGADHVAVHPLVGAAAGPAGLLSQLRQLAPNLIRAVAQD</sequence>
<dbReference type="EMBL" id="JAAXOP010000009">
    <property type="protein sequence ID" value="NKY51923.1"/>
    <property type="molecule type" value="Genomic_DNA"/>
</dbReference>
<evidence type="ECO:0000313" key="4">
    <source>
        <dbReference type="Proteomes" id="UP000565711"/>
    </source>
</evidence>
<dbReference type="NCBIfam" id="TIGR03620">
    <property type="entry name" value="F420_MSMEG_4141"/>
    <property type="match status" value="1"/>
</dbReference>
<dbReference type="InterPro" id="IPR036661">
    <property type="entry name" value="Luciferase-like_sf"/>
</dbReference>
<keyword evidence="1" id="KW-0560">Oxidoreductase</keyword>
<evidence type="ECO:0000313" key="3">
    <source>
        <dbReference type="EMBL" id="NKY51923.1"/>
    </source>
</evidence>
<dbReference type="Proteomes" id="UP000565711">
    <property type="component" value="Unassembled WGS sequence"/>
</dbReference>
<reference evidence="3 4" key="1">
    <citation type="submission" date="2020-04" db="EMBL/GenBank/DDBJ databases">
        <title>MicrobeNet Type strains.</title>
        <authorList>
            <person name="Nicholson A.C."/>
        </authorList>
    </citation>
    <scope>NUCLEOTIDE SEQUENCE [LARGE SCALE GENOMIC DNA]</scope>
    <source>
        <strain evidence="3 4">JCM 12354</strain>
    </source>
</reference>
<feature type="domain" description="Luciferase-like" evidence="2">
    <location>
        <begin position="23"/>
        <end position="272"/>
    </location>
</feature>
<dbReference type="Pfam" id="PF00296">
    <property type="entry name" value="Bac_luciferase"/>
    <property type="match status" value="1"/>
</dbReference>